<evidence type="ECO:0000259" key="2">
    <source>
        <dbReference type="Pfam" id="PF20028"/>
    </source>
</evidence>
<dbReference type="EMBL" id="CP073721">
    <property type="protein sequence ID" value="UWZ34141.1"/>
    <property type="molecule type" value="Genomic_DNA"/>
</dbReference>
<evidence type="ECO:0000313" key="4">
    <source>
        <dbReference type="Proteomes" id="UP001058271"/>
    </source>
</evidence>
<feature type="region of interest" description="Disordered" evidence="1">
    <location>
        <begin position="244"/>
        <end position="269"/>
    </location>
</feature>
<gene>
    <name evidence="3" type="ORF">Drose_23130</name>
</gene>
<dbReference type="Pfam" id="PF20028">
    <property type="entry name" value="VMAP-C"/>
    <property type="match status" value="1"/>
</dbReference>
<organism evidence="3 4">
    <name type="scientific">Dactylosporangium roseum</name>
    <dbReference type="NCBI Taxonomy" id="47989"/>
    <lineage>
        <taxon>Bacteria</taxon>
        <taxon>Bacillati</taxon>
        <taxon>Actinomycetota</taxon>
        <taxon>Actinomycetes</taxon>
        <taxon>Micromonosporales</taxon>
        <taxon>Micromonosporaceae</taxon>
        <taxon>Dactylosporangium</taxon>
    </lineage>
</organism>
<keyword evidence="4" id="KW-1185">Reference proteome</keyword>
<proteinExistence type="predicted"/>
<reference evidence="3" key="1">
    <citation type="submission" date="2021-04" db="EMBL/GenBank/DDBJ databases">
        <title>Biosynthetic gene clusters of Dactylosporangioum roseum.</title>
        <authorList>
            <person name="Hartkoorn R.C."/>
            <person name="Beaudoing E."/>
            <person name="Hot D."/>
            <person name="Moureu S."/>
        </authorList>
    </citation>
    <scope>NUCLEOTIDE SEQUENCE</scope>
    <source>
        <strain evidence="3">NRRL B-16295</strain>
    </source>
</reference>
<accession>A0ABY5YXN9</accession>
<protein>
    <recommendedName>
        <fullName evidence="2">vWA-MoxR associated protein C-terminal domain-containing protein</fullName>
    </recommendedName>
</protein>
<evidence type="ECO:0000313" key="3">
    <source>
        <dbReference type="EMBL" id="UWZ34141.1"/>
    </source>
</evidence>
<dbReference type="InterPro" id="IPR045450">
    <property type="entry name" value="VMAP_C"/>
</dbReference>
<dbReference type="Proteomes" id="UP001058271">
    <property type="component" value="Chromosome"/>
</dbReference>
<evidence type="ECO:0000256" key="1">
    <source>
        <dbReference type="SAM" id="MobiDB-lite"/>
    </source>
</evidence>
<sequence>MNGADQLQTVADGLAALRDRLPDRLIELAYHAAVPVAVDPGFVHLLRLNFFDPAGGDGSAPGDRLDYDDEAEFLLSPVCRAYGDDLYEIEPHLRNVLLLGLAERFGAQRVVRVARLLLGYTARHRQWQANPPFKHAQELTAWLITDPEAAQAAFSAAADTTEPNRLPNEWYLAMRTRIDRRVDHAGGFQVAIDWARSALAGDAGSGAGGVAATNLLGELARLPGAHPDRVVAVLETVSDGAAGEAARRTLRRLRPDAASGRPDPDAPDTTLGAAAALLDIASLRLPVADRRRLSAALTPTDRSGTLTADAEVILVDVADAEAAPAGHVTDEQLRRAVDRLAHLSSAPSDRAVHRALARSGGSLEKQFDLCEESAAAERGRRSYVIVVVAPARQSGRYRASISVQRGVDRPRVFATAQDRDPSGLAGMIEAAVEATLETPADDAGLSIEFVLPDELLPRPVDRWVSGLAVRHPVVVRSLAHATGASLQVRRVYRDRWRQLVREGHLRDVAVPMPAGPVLEPRVWALRTPFALWSREPVEPALLSQVVELYGPARLPDAVLELRRQSRASPDLDHLGRHLSLLWDDPFRPLGALTADHTGDPG</sequence>
<dbReference type="RefSeq" id="WP_260723438.1">
    <property type="nucleotide sequence ID" value="NZ_CP073721.1"/>
</dbReference>
<name>A0ABY5YXN9_9ACTN</name>
<feature type="domain" description="vWA-MoxR associated protein C-terminal" evidence="2">
    <location>
        <begin position="395"/>
        <end position="585"/>
    </location>
</feature>